<organism evidence="2 3">
    <name type="scientific">Rhizopus oryzae</name>
    <name type="common">Mucormycosis agent</name>
    <name type="synonym">Rhizopus arrhizus var. delemar</name>
    <dbReference type="NCBI Taxonomy" id="64495"/>
    <lineage>
        <taxon>Eukaryota</taxon>
        <taxon>Fungi</taxon>
        <taxon>Fungi incertae sedis</taxon>
        <taxon>Mucoromycota</taxon>
        <taxon>Mucoromycotina</taxon>
        <taxon>Mucoromycetes</taxon>
        <taxon>Mucorales</taxon>
        <taxon>Mucorineae</taxon>
        <taxon>Rhizopodaceae</taxon>
        <taxon>Rhizopus</taxon>
    </lineage>
</organism>
<accession>A0A9P6WVN8</accession>
<comment type="caution">
    <text evidence="2">The sequence shown here is derived from an EMBL/GenBank/DDBJ whole genome shotgun (WGS) entry which is preliminary data.</text>
</comment>
<evidence type="ECO:0000313" key="3">
    <source>
        <dbReference type="Proteomes" id="UP000716291"/>
    </source>
</evidence>
<evidence type="ECO:0000259" key="1">
    <source>
        <dbReference type="PROSITE" id="PS50878"/>
    </source>
</evidence>
<dbReference type="OrthoDB" id="2202353at2759"/>
<name>A0A9P6WVN8_RHIOR</name>
<dbReference type="InterPro" id="IPR000477">
    <property type="entry name" value="RT_dom"/>
</dbReference>
<dbReference type="Gene3D" id="3.10.10.10">
    <property type="entry name" value="HIV Type 1 Reverse Transcriptase, subunit A, domain 1"/>
    <property type="match status" value="1"/>
</dbReference>
<dbReference type="InterPro" id="IPR051320">
    <property type="entry name" value="Viral_Replic_Matur_Polypro"/>
</dbReference>
<dbReference type="Proteomes" id="UP000716291">
    <property type="component" value="Unassembled WGS sequence"/>
</dbReference>
<dbReference type="SUPFAM" id="SSF56672">
    <property type="entry name" value="DNA/RNA polymerases"/>
    <property type="match status" value="1"/>
</dbReference>
<dbReference type="EMBL" id="JAANQT010005093">
    <property type="protein sequence ID" value="KAG1295940.1"/>
    <property type="molecule type" value="Genomic_DNA"/>
</dbReference>
<sequence length="250" mass="29077">MDSLQQFFDLLYENMRPILTATVIVPSTSDWCSPVVLIRKPDGRFRFCVDYRGLNKITVKDKYPLPRISELLDKLHGSYYFSTIDLKSGYWQLPWDEKDAKKTAFVANGSLYEFTCMPFGIVNGPSSFMRFMHIVLRGVPRTMVYLNDIIIYSPSAQQHEDDLKMVFKRLDLYNHKISAKKCQFFKREVKFLGFLVSGEGIRSDPDKVAVIKTWPTPTSVKQLMRFLGFCAFYHKFLKDLSSTARPLYKL</sequence>
<proteinExistence type="predicted"/>
<dbReference type="PROSITE" id="PS50878">
    <property type="entry name" value="RT_POL"/>
    <property type="match status" value="1"/>
</dbReference>
<dbReference type="InterPro" id="IPR043502">
    <property type="entry name" value="DNA/RNA_pol_sf"/>
</dbReference>
<protein>
    <recommendedName>
        <fullName evidence="1">Reverse transcriptase domain-containing protein</fullName>
    </recommendedName>
</protein>
<dbReference type="Gene3D" id="3.30.70.270">
    <property type="match status" value="2"/>
</dbReference>
<keyword evidence="3" id="KW-1185">Reference proteome</keyword>
<dbReference type="InterPro" id="IPR043128">
    <property type="entry name" value="Rev_trsase/Diguanyl_cyclase"/>
</dbReference>
<dbReference type="PANTHER" id="PTHR33064:SF37">
    <property type="entry name" value="RIBONUCLEASE H"/>
    <property type="match status" value="1"/>
</dbReference>
<dbReference type="Pfam" id="PF00078">
    <property type="entry name" value="RVT_1"/>
    <property type="match status" value="1"/>
</dbReference>
<feature type="domain" description="Reverse transcriptase" evidence="1">
    <location>
        <begin position="19"/>
        <end position="196"/>
    </location>
</feature>
<reference evidence="2" key="1">
    <citation type="journal article" date="2020" name="Microb. Genom.">
        <title>Genetic diversity of clinical and environmental Mucorales isolates obtained from an investigation of mucormycosis cases among solid organ transplant recipients.</title>
        <authorList>
            <person name="Nguyen M.H."/>
            <person name="Kaul D."/>
            <person name="Muto C."/>
            <person name="Cheng S.J."/>
            <person name="Richter R.A."/>
            <person name="Bruno V.M."/>
            <person name="Liu G."/>
            <person name="Beyhan S."/>
            <person name="Sundermann A.J."/>
            <person name="Mounaud S."/>
            <person name="Pasculle A.W."/>
            <person name="Nierman W.C."/>
            <person name="Driscoll E."/>
            <person name="Cumbie R."/>
            <person name="Clancy C.J."/>
            <person name="Dupont C.L."/>
        </authorList>
    </citation>
    <scope>NUCLEOTIDE SEQUENCE</scope>
    <source>
        <strain evidence="2">GL11</strain>
    </source>
</reference>
<dbReference type="PANTHER" id="PTHR33064">
    <property type="entry name" value="POL PROTEIN"/>
    <property type="match status" value="1"/>
</dbReference>
<gene>
    <name evidence="2" type="ORF">G6F64_013256</name>
</gene>
<dbReference type="CDD" id="cd01647">
    <property type="entry name" value="RT_LTR"/>
    <property type="match status" value="1"/>
</dbReference>
<evidence type="ECO:0000313" key="2">
    <source>
        <dbReference type="EMBL" id="KAG1295940.1"/>
    </source>
</evidence>
<dbReference type="AlphaFoldDB" id="A0A9P6WVN8"/>